<accession>A0ABW0BS28</accession>
<evidence type="ECO:0000259" key="1">
    <source>
        <dbReference type="Pfam" id="PF00534"/>
    </source>
</evidence>
<comment type="caution">
    <text evidence="3">The sequence shown here is derived from an EMBL/GenBank/DDBJ whole genome shotgun (WGS) entry which is preliminary data.</text>
</comment>
<dbReference type="EC" id="2.4.-.-" evidence="3"/>
<dbReference type="Gene3D" id="3.40.50.2000">
    <property type="entry name" value="Glycogen Phosphorylase B"/>
    <property type="match status" value="2"/>
</dbReference>
<dbReference type="CDD" id="cd03811">
    <property type="entry name" value="GT4_GT28_WabH-like"/>
    <property type="match status" value="1"/>
</dbReference>
<dbReference type="RefSeq" id="WP_377911260.1">
    <property type="nucleotide sequence ID" value="NZ_JBHSKS010000001.1"/>
</dbReference>
<dbReference type="PANTHER" id="PTHR12526">
    <property type="entry name" value="GLYCOSYLTRANSFERASE"/>
    <property type="match status" value="1"/>
</dbReference>
<evidence type="ECO:0000313" key="3">
    <source>
        <dbReference type="EMBL" id="MFC5190309.1"/>
    </source>
</evidence>
<reference evidence="4" key="1">
    <citation type="journal article" date="2019" name="Int. J. Syst. Evol. Microbiol.">
        <title>The Global Catalogue of Microorganisms (GCM) 10K type strain sequencing project: providing services to taxonomists for standard genome sequencing and annotation.</title>
        <authorList>
            <consortium name="The Broad Institute Genomics Platform"/>
            <consortium name="The Broad Institute Genome Sequencing Center for Infectious Disease"/>
            <person name="Wu L."/>
            <person name="Ma J."/>
        </authorList>
    </citation>
    <scope>NUCLEOTIDE SEQUENCE [LARGE SCALE GENOMIC DNA]</scope>
    <source>
        <strain evidence="4">CGMCC 1.7030</strain>
    </source>
</reference>
<evidence type="ECO:0000259" key="2">
    <source>
        <dbReference type="Pfam" id="PF13439"/>
    </source>
</evidence>
<feature type="domain" description="Glycosyl transferase family 1" evidence="1">
    <location>
        <begin position="175"/>
        <end position="319"/>
    </location>
</feature>
<dbReference type="SUPFAM" id="SSF53756">
    <property type="entry name" value="UDP-Glycosyltransferase/glycogen phosphorylase"/>
    <property type="match status" value="1"/>
</dbReference>
<dbReference type="Proteomes" id="UP001596163">
    <property type="component" value="Unassembled WGS sequence"/>
</dbReference>
<sequence length="356" mass="39697">MRILFLIHRSQARGQEIFATQLANRLLESGNEVALVSLYAGEFDLKFKGSHFRLNLTSGVETLFPWHWQRLIEVIQEFNPELIQANGGDTVKFLSLTQSVFSFSAKLVFNNGGVVSHYLDSNWKKWVYQKLLSAWDGAISVSRYSQTDLAQLLPSTCKQTQIPIAIPAQEFLLAPRSESQVFVHIGGFTQEKNHVELIRIFGEYLKRDPKAQLWLIGDGPLKMQIQTAAQQVAPHAIRFFGAVPNPWALVPQNSILVLSSKMEGTPAVLAEAFLAKIPVVTYAVGGIKEMAEGFATIRLVEPGDHPSFIEAMTYWAHLPAEISGPALANSASKAKDRFDFGRVSNQFLEFYKDVCG</sequence>
<gene>
    <name evidence="3" type="ORF">ACFPIK_00915</name>
</gene>
<keyword evidence="3" id="KW-0808">Transferase</keyword>
<dbReference type="InterPro" id="IPR028098">
    <property type="entry name" value="Glyco_trans_4-like_N"/>
</dbReference>
<dbReference type="PANTHER" id="PTHR12526:SF630">
    <property type="entry name" value="GLYCOSYLTRANSFERASE"/>
    <property type="match status" value="1"/>
</dbReference>
<feature type="domain" description="Glycosyltransferase subfamily 4-like N-terminal" evidence="2">
    <location>
        <begin position="13"/>
        <end position="154"/>
    </location>
</feature>
<proteinExistence type="predicted"/>
<name>A0ABW0BS28_9BACT</name>
<dbReference type="InterPro" id="IPR001296">
    <property type="entry name" value="Glyco_trans_1"/>
</dbReference>
<protein>
    <submittedName>
        <fullName evidence="3">Glycosyltransferase</fullName>
        <ecNumber evidence="3">2.4.-.-</ecNumber>
    </submittedName>
</protein>
<dbReference type="EMBL" id="JBHSKS010000001">
    <property type="protein sequence ID" value="MFC5190309.1"/>
    <property type="molecule type" value="Genomic_DNA"/>
</dbReference>
<dbReference type="GO" id="GO:0016757">
    <property type="term" value="F:glycosyltransferase activity"/>
    <property type="evidence" value="ECO:0007669"/>
    <property type="project" value="UniProtKB-KW"/>
</dbReference>
<dbReference type="Pfam" id="PF13439">
    <property type="entry name" value="Glyco_transf_4"/>
    <property type="match status" value="1"/>
</dbReference>
<dbReference type="Pfam" id="PF00534">
    <property type="entry name" value="Glycos_transf_1"/>
    <property type="match status" value="1"/>
</dbReference>
<keyword evidence="4" id="KW-1185">Reference proteome</keyword>
<keyword evidence="3" id="KW-0328">Glycosyltransferase</keyword>
<organism evidence="3 4">
    <name type="scientific">Algoriphagus aquatilis</name>
    <dbReference type="NCBI Taxonomy" id="490186"/>
    <lineage>
        <taxon>Bacteria</taxon>
        <taxon>Pseudomonadati</taxon>
        <taxon>Bacteroidota</taxon>
        <taxon>Cytophagia</taxon>
        <taxon>Cytophagales</taxon>
        <taxon>Cyclobacteriaceae</taxon>
        <taxon>Algoriphagus</taxon>
    </lineage>
</organism>
<evidence type="ECO:0000313" key="4">
    <source>
        <dbReference type="Proteomes" id="UP001596163"/>
    </source>
</evidence>